<accession>A0AAV4HX88</accession>
<gene>
    <name evidence="2" type="ORF">ElyMa_001133100</name>
</gene>
<comment type="caution">
    <text evidence="2">The sequence shown here is derived from an EMBL/GenBank/DDBJ whole genome shotgun (WGS) entry which is preliminary data.</text>
</comment>
<protein>
    <submittedName>
        <fullName evidence="2">Uncharacterized protein</fullName>
    </submittedName>
</protein>
<organism evidence="2 3">
    <name type="scientific">Elysia marginata</name>
    <dbReference type="NCBI Taxonomy" id="1093978"/>
    <lineage>
        <taxon>Eukaryota</taxon>
        <taxon>Metazoa</taxon>
        <taxon>Spiralia</taxon>
        <taxon>Lophotrochozoa</taxon>
        <taxon>Mollusca</taxon>
        <taxon>Gastropoda</taxon>
        <taxon>Heterobranchia</taxon>
        <taxon>Euthyneura</taxon>
        <taxon>Panpulmonata</taxon>
        <taxon>Sacoglossa</taxon>
        <taxon>Placobranchoidea</taxon>
        <taxon>Plakobranchidae</taxon>
        <taxon>Elysia</taxon>
    </lineage>
</organism>
<dbReference type="Proteomes" id="UP000762676">
    <property type="component" value="Unassembled WGS sequence"/>
</dbReference>
<feature type="region of interest" description="Disordered" evidence="1">
    <location>
        <begin position="16"/>
        <end position="89"/>
    </location>
</feature>
<dbReference type="EMBL" id="BMAT01002249">
    <property type="protein sequence ID" value="GFS02808.1"/>
    <property type="molecule type" value="Genomic_DNA"/>
</dbReference>
<keyword evidence="3" id="KW-1185">Reference proteome</keyword>
<sequence length="135" mass="15215">MTTFQWKELQELREKGKRDFYRNGRLRIDETPLTRDTPPRRQDQDGESRQSSSTNTSHRHQEITFGQTPGSRGSPRHSAPEQPRPHREVAITAVSTGCSLSSSSRPTLSCRENEVNVRNTITKNVSTAKSLPAIA</sequence>
<name>A0AAV4HX88_9GAST</name>
<evidence type="ECO:0000256" key="1">
    <source>
        <dbReference type="SAM" id="MobiDB-lite"/>
    </source>
</evidence>
<evidence type="ECO:0000313" key="2">
    <source>
        <dbReference type="EMBL" id="GFS02808.1"/>
    </source>
</evidence>
<proteinExistence type="predicted"/>
<feature type="compositionally biased region" description="Basic and acidic residues" evidence="1">
    <location>
        <begin position="16"/>
        <end position="48"/>
    </location>
</feature>
<reference evidence="2 3" key="1">
    <citation type="journal article" date="2021" name="Elife">
        <title>Chloroplast acquisition without the gene transfer in kleptoplastic sea slugs, Plakobranchus ocellatus.</title>
        <authorList>
            <person name="Maeda T."/>
            <person name="Takahashi S."/>
            <person name="Yoshida T."/>
            <person name="Shimamura S."/>
            <person name="Takaki Y."/>
            <person name="Nagai Y."/>
            <person name="Toyoda A."/>
            <person name="Suzuki Y."/>
            <person name="Arimoto A."/>
            <person name="Ishii H."/>
            <person name="Satoh N."/>
            <person name="Nishiyama T."/>
            <person name="Hasebe M."/>
            <person name="Maruyama T."/>
            <person name="Minagawa J."/>
            <person name="Obokata J."/>
            <person name="Shigenobu S."/>
        </authorList>
    </citation>
    <scope>NUCLEOTIDE SEQUENCE [LARGE SCALE GENOMIC DNA]</scope>
</reference>
<evidence type="ECO:0000313" key="3">
    <source>
        <dbReference type="Proteomes" id="UP000762676"/>
    </source>
</evidence>
<dbReference type="AlphaFoldDB" id="A0AAV4HX88"/>